<sequence>MSTSLGCITRSQRHADLIYTLIFVLSSGEVSGVLSSFRLLGKGLPRGGVVPIRSTGVRLGLLEPSRTDLRRQRFRYAASSSDLRLLVQLILHV</sequence>
<name>A0A6D2J336_9BRAS</name>
<accession>A0A6D2J336</accession>
<comment type="caution">
    <text evidence="1">The sequence shown here is derived from an EMBL/GenBank/DDBJ whole genome shotgun (WGS) entry which is preliminary data.</text>
</comment>
<evidence type="ECO:0000313" key="1">
    <source>
        <dbReference type="EMBL" id="CAA7034254.1"/>
    </source>
</evidence>
<proteinExistence type="predicted"/>
<protein>
    <submittedName>
        <fullName evidence="1">Uncharacterized protein</fullName>
    </submittedName>
</protein>
<dbReference type="Proteomes" id="UP000467841">
    <property type="component" value="Unassembled WGS sequence"/>
</dbReference>
<organism evidence="1 2">
    <name type="scientific">Microthlaspi erraticum</name>
    <dbReference type="NCBI Taxonomy" id="1685480"/>
    <lineage>
        <taxon>Eukaryota</taxon>
        <taxon>Viridiplantae</taxon>
        <taxon>Streptophyta</taxon>
        <taxon>Embryophyta</taxon>
        <taxon>Tracheophyta</taxon>
        <taxon>Spermatophyta</taxon>
        <taxon>Magnoliopsida</taxon>
        <taxon>eudicotyledons</taxon>
        <taxon>Gunneridae</taxon>
        <taxon>Pentapetalae</taxon>
        <taxon>rosids</taxon>
        <taxon>malvids</taxon>
        <taxon>Brassicales</taxon>
        <taxon>Brassicaceae</taxon>
        <taxon>Coluteocarpeae</taxon>
        <taxon>Microthlaspi</taxon>
    </lineage>
</organism>
<dbReference type="AlphaFoldDB" id="A0A6D2J336"/>
<evidence type="ECO:0000313" key="2">
    <source>
        <dbReference type="Proteomes" id="UP000467841"/>
    </source>
</evidence>
<reference evidence="1" key="1">
    <citation type="submission" date="2020-01" db="EMBL/GenBank/DDBJ databases">
        <authorList>
            <person name="Mishra B."/>
        </authorList>
    </citation>
    <scope>NUCLEOTIDE SEQUENCE [LARGE SCALE GENOMIC DNA]</scope>
</reference>
<dbReference type="EMBL" id="CACVBM020001144">
    <property type="protein sequence ID" value="CAA7034254.1"/>
    <property type="molecule type" value="Genomic_DNA"/>
</dbReference>
<gene>
    <name evidence="1" type="ORF">MERR_LOCUS21489</name>
</gene>
<keyword evidence="2" id="KW-1185">Reference proteome</keyword>